<evidence type="ECO:0000313" key="2">
    <source>
        <dbReference type="EMBL" id="RAH85593.1"/>
    </source>
</evidence>
<gene>
    <name evidence="2" type="ORF">BO86DRAFT_161430</name>
</gene>
<reference evidence="2 3" key="1">
    <citation type="submission" date="2018-02" db="EMBL/GenBank/DDBJ databases">
        <title>The genomes of Aspergillus section Nigri reveals drivers in fungal speciation.</title>
        <authorList>
            <consortium name="DOE Joint Genome Institute"/>
            <person name="Vesth T.C."/>
            <person name="Nybo J."/>
            <person name="Theobald S."/>
            <person name="Brandl J."/>
            <person name="Frisvad J.C."/>
            <person name="Nielsen K.F."/>
            <person name="Lyhne E.K."/>
            <person name="Kogle M.E."/>
            <person name="Kuo A."/>
            <person name="Riley R."/>
            <person name="Clum A."/>
            <person name="Nolan M."/>
            <person name="Lipzen A."/>
            <person name="Salamov A."/>
            <person name="Henrissat B."/>
            <person name="Wiebenga A."/>
            <person name="De vries R.P."/>
            <person name="Grigoriev I.V."/>
            <person name="Mortensen U.H."/>
            <person name="Andersen M.R."/>
            <person name="Baker S.E."/>
        </authorList>
    </citation>
    <scope>NUCLEOTIDE SEQUENCE [LARGE SCALE GENOMIC DNA]</scope>
    <source>
        <strain evidence="2 3">CBS 114.51</strain>
    </source>
</reference>
<keyword evidence="1" id="KW-0812">Transmembrane</keyword>
<name>A0A8T8XBI6_ASPJA</name>
<dbReference type="AlphaFoldDB" id="A0A8T8XBI6"/>
<organism evidence="2 3">
    <name type="scientific">Aspergillus japonicus CBS 114.51</name>
    <dbReference type="NCBI Taxonomy" id="1448312"/>
    <lineage>
        <taxon>Eukaryota</taxon>
        <taxon>Fungi</taxon>
        <taxon>Dikarya</taxon>
        <taxon>Ascomycota</taxon>
        <taxon>Pezizomycotina</taxon>
        <taxon>Eurotiomycetes</taxon>
        <taxon>Eurotiomycetidae</taxon>
        <taxon>Eurotiales</taxon>
        <taxon>Aspergillaceae</taxon>
        <taxon>Aspergillus</taxon>
        <taxon>Aspergillus subgen. Circumdati</taxon>
    </lineage>
</organism>
<dbReference type="RefSeq" id="XP_025531487.1">
    <property type="nucleotide sequence ID" value="XM_025666414.1"/>
</dbReference>
<keyword evidence="1" id="KW-0472">Membrane</keyword>
<protein>
    <submittedName>
        <fullName evidence="2">Uncharacterized protein</fullName>
    </submittedName>
</protein>
<accession>A0A8T8XBI6</accession>
<sequence>MAVQNSFERVEVAMLNGMILPACLPIYLPPSYLLSSPPHLSVWVLNRRTLFVNLSGRTEMLVSAPLLPILFPGYKARYTHSTSSPSHTQSPTIQRNKYSTILIRPIYIQICRTKKTRIRHSNRLRTLDHQEKRITYKNTS</sequence>
<feature type="transmembrane region" description="Helical" evidence="1">
    <location>
        <begin position="50"/>
        <end position="71"/>
    </location>
</feature>
<proteinExistence type="predicted"/>
<keyword evidence="1" id="KW-1133">Transmembrane helix</keyword>
<dbReference type="EMBL" id="KZ824774">
    <property type="protein sequence ID" value="RAH85593.1"/>
    <property type="molecule type" value="Genomic_DNA"/>
</dbReference>
<feature type="transmembrane region" description="Helical" evidence="1">
    <location>
        <begin position="12"/>
        <end position="30"/>
    </location>
</feature>
<keyword evidence="3" id="KW-1185">Reference proteome</keyword>
<evidence type="ECO:0000256" key="1">
    <source>
        <dbReference type="SAM" id="Phobius"/>
    </source>
</evidence>
<dbReference type="GeneID" id="37170106"/>
<dbReference type="Proteomes" id="UP000249497">
    <property type="component" value="Unassembled WGS sequence"/>
</dbReference>
<evidence type="ECO:0000313" key="3">
    <source>
        <dbReference type="Proteomes" id="UP000249497"/>
    </source>
</evidence>